<gene>
    <name evidence="11" type="ORF">DNTS_033802</name>
</gene>
<evidence type="ECO:0000256" key="1">
    <source>
        <dbReference type="ARBA" id="ARBA00008792"/>
    </source>
</evidence>
<comment type="similarity">
    <text evidence="1">Belongs to the DEAD box helicase family. DEAH subfamily.</text>
</comment>
<dbReference type="FunFam" id="1.10.10.2130:FF:000001">
    <property type="entry name" value="Pre-mRNA-splicing factor ATP-dependent RNA helicase"/>
    <property type="match status" value="1"/>
</dbReference>
<dbReference type="CDD" id="cd18791">
    <property type="entry name" value="SF2_C_RHA"/>
    <property type="match status" value="1"/>
</dbReference>
<evidence type="ECO:0000313" key="12">
    <source>
        <dbReference type="Proteomes" id="UP000316079"/>
    </source>
</evidence>
<dbReference type="PROSITE" id="PS00690">
    <property type="entry name" value="DEAH_ATP_HELICASE"/>
    <property type="match status" value="1"/>
</dbReference>
<dbReference type="FunFam" id="3.40.50.300:FF:000578">
    <property type="entry name" value="probable ATP-dependent RNA helicase DHX35"/>
    <property type="match status" value="1"/>
</dbReference>
<keyword evidence="5" id="KW-0347">Helicase</keyword>
<dbReference type="OrthoDB" id="10253254at2759"/>
<dbReference type="PROSITE" id="PS51192">
    <property type="entry name" value="HELICASE_ATP_BIND_1"/>
    <property type="match status" value="1"/>
</dbReference>
<dbReference type="Pfam" id="PF00271">
    <property type="entry name" value="Helicase_C"/>
    <property type="match status" value="1"/>
</dbReference>
<dbReference type="SMART" id="SM00487">
    <property type="entry name" value="DEXDc"/>
    <property type="match status" value="1"/>
</dbReference>
<keyword evidence="4" id="KW-0378">Hydrolase</keyword>
<evidence type="ECO:0000256" key="7">
    <source>
        <dbReference type="ARBA" id="ARBA00047984"/>
    </source>
</evidence>
<dbReference type="FunFam" id="3.40.50.300:FF:000145">
    <property type="entry name" value="probable ATP-dependent RNA helicase DHX40"/>
    <property type="match status" value="1"/>
</dbReference>
<feature type="domain" description="Helicase ATP-binding" evidence="9">
    <location>
        <begin position="36"/>
        <end position="201"/>
    </location>
</feature>
<dbReference type="GO" id="GO:0016787">
    <property type="term" value="F:hydrolase activity"/>
    <property type="evidence" value="ECO:0007669"/>
    <property type="project" value="UniProtKB-KW"/>
</dbReference>
<accession>A0A553ML57</accession>
<dbReference type="GO" id="GO:0003724">
    <property type="term" value="F:RNA helicase activity"/>
    <property type="evidence" value="ECO:0007669"/>
    <property type="project" value="UniProtKB-EC"/>
</dbReference>
<dbReference type="InterPro" id="IPR011545">
    <property type="entry name" value="DEAD/DEAH_box_helicase_dom"/>
</dbReference>
<dbReference type="InterPro" id="IPR042035">
    <property type="entry name" value="DEAH_win-hel_dom"/>
</dbReference>
<evidence type="ECO:0000256" key="3">
    <source>
        <dbReference type="ARBA" id="ARBA00022741"/>
    </source>
</evidence>
<dbReference type="SUPFAM" id="SSF52540">
    <property type="entry name" value="P-loop containing nucleoside triphosphate hydrolases"/>
    <property type="match status" value="1"/>
</dbReference>
<feature type="domain" description="Helicase C-terminal" evidence="10">
    <location>
        <begin position="216"/>
        <end position="393"/>
    </location>
</feature>
<protein>
    <recommendedName>
        <fullName evidence="2">RNA helicase</fullName>
        <ecNumber evidence="2">3.6.4.13</ecNumber>
    </recommendedName>
</protein>
<dbReference type="EMBL" id="SRMA01027402">
    <property type="protein sequence ID" value="TRY53919.1"/>
    <property type="molecule type" value="Genomic_DNA"/>
</dbReference>
<dbReference type="GO" id="GO:0005524">
    <property type="term" value="F:ATP binding"/>
    <property type="evidence" value="ECO:0007669"/>
    <property type="project" value="UniProtKB-KW"/>
</dbReference>
<comment type="caution">
    <text evidence="11">The sequence shown here is derived from an EMBL/GenBank/DDBJ whole genome shotgun (WGS) entry which is preliminary data.</text>
</comment>
<evidence type="ECO:0000256" key="5">
    <source>
        <dbReference type="ARBA" id="ARBA00022806"/>
    </source>
</evidence>
<feature type="region of interest" description="Disordered" evidence="8">
    <location>
        <begin position="438"/>
        <end position="462"/>
    </location>
</feature>
<keyword evidence="12" id="KW-1185">Reference proteome</keyword>
<dbReference type="Proteomes" id="UP000316079">
    <property type="component" value="Unassembled WGS sequence"/>
</dbReference>
<sequence>SEAPGVSEERELNTETTGAPIIYNPHLALSHRNNILYLVESFQTVVIVGETGSGKSTQIPQYLLEAGWAAEGKVIGVTQPRRVAATSVAARVAEERGAFLGHEVGYTIRFDDCSDSQATRIKFLTDGMLVREMMADPLLKKYSVLMLDEAHERTLNTDIVIGLLKKIQKKRRDLRLIIASATLDAKKFQDFFNLNDSGDPSKDTCGILSIEGRTFPVDIFYTIHEAEEDGDVLAFLTGQEEVEKVVSLVKEQARTLSRGGMKKHLCVLPMYAGLPHKEQMRVFERVPPTVRKVVVATNIAETSITINGVVFVIDCAFVKLKAYNPHTAIESLLVTPISKASACQRAGRAGRSRPGKCFRLYTEEDYEKLPETTVPEMQRSCLAPVILQLKALGVDNVLRFSFLSPPPAQSMVQALELLFALGASEELSVVSGTFPALQGSDASRGRPRAAPTPPQQVQDPTLLQPRTLRDDRELHIHPDSVLYGEKPPKWVVFNEVVQTSKFFMRDVTAVESSWLVELAPHFYKQATHGSLNSKRSKAF</sequence>
<keyword evidence="3" id="KW-0547">Nucleotide-binding</keyword>
<dbReference type="CDD" id="cd17980">
    <property type="entry name" value="DEXHc_DHX35"/>
    <property type="match status" value="1"/>
</dbReference>
<evidence type="ECO:0000256" key="2">
    <source>
        <dbReference type="ARBA" id="ARBA00012552"/>
    </source>
</evidence>
<dbReference type="GO" id="GO:0071013">
    <property type="term" value="C:catalytic step 2 spliceosome"/>
    <property type="evidence" value="ECO:0007669"/>
    <property type="project" value="TreeGrafter"/>
</dbReference>
<dbReference type="AlphaFoldDB" id="A0A553ML57"/>
<reference evidence="11 12" key="1">
    <citation type="journal article" date="2019" name="Sci. Data">
        <title>Hybrid genome assembly and annotation of Danionella translucida.</title>
        <authorList>
            <person name="Kadobianskyi M."/>
            <person name="Schulze L."/>
            <person name="Schuelke M."/>
            <person name="Judkewitz B."/>
        </authorList>
    </citation>
    <scope>NUCLEOTIDE SEQUENCE [LARGE SCALE GENOMIC DNA]</scope>
    <source>
        <strain evidence="11 12">Bolton</strain>
    </source>
</reference>
<dbReference type="InterPro" id="IPR027417">
    <property type="entry name" value="P-loop_NTPase"/>
</dbReference>
<dbReference type="GO" id="GO:0003723">
    <property type="term" value="F:RNA binding"/>
    <property type="evidence" value="ECO:0007669"/>
    <property type="project" value="TreeGrafter"/>
</dbReference>
<dbReference type="PROSITE" id="PS51194">
    <property type="entry name" value="HELICASE_CTER"/>
    <property type="match status" value="1"/>
</dbReference>
<evidence type="ECO:0000259" key="9">
    <source>
        <dbReference type="PROSITE" id="PS51192"/>
    </source>
</evidence>
<proteinExistence type="inferred from homology"/>
<evidence type="ECO:0000256" key="8">
    <source>
        <dbReference type="SAM" id="MobiDB-lite"/>
    </source>
</evidence>
<evidence type="ECO:0000256" key="4">
    <source>
        <dbReference type="ARBA" id="ARBA00022801"/>
    </source>
</evidence>
<dbReference type="Gene3D" id="1.10.10.2130">
    <property type="entry name" value="DEAH helicase family, winged-helix domain"/>
    <property type="match status" value="1"/>
</dbReference>
<comment type="catalytic activity">
    <reaction evidence="7">
        <text>ATP + H2O = ADP + phosphate + H(+)</text>
        <dbReference type="Rhea" id="RHEA:13065"/>
        <dbReference type="ChEBI" id="CHEBI:15377"/>
        <dbReference type="ChEBI" id="CHEBI:15378"/>
        <dbReference type="ChEBI" id="CHEBI:30616"/>
        <dbReference type="ChEBI" id="CHEBI:43474"/>
        <dbReference type="ChEBI" id="CHEBI:456216"/>
        <dbReference type="EC" id="3.6.4.13"/>
    </reaction>
</comment>
<dbReference type="InterPro" id="IPR011709">
    <property type="entry name" value="DEAD-box_helicase_OB_fold"/>
</dbReference>
<dbReference type="EC" id="3.6.4.13" evidence="2"/>
<organism evidence="11 12">
    <name type="scientific">Danionella cerebrum</name>
    <dbReference type="NCBI Taxonomy" id="2873325"/>
    <lineage>
        <taxon>Eukaryota</taxon>
        <taxon>Metazoa</taxon>
        <taxon>Chordata</taxon>
        <taxon>Craniata</taxon>
        <taxon>Vertebrata</taxon>
        <taxon>Euteleostomi</taxon>
        <taxon>Actinopterygii</taxon>
        <taxon>Neopterygii</taxon>
        <taxon>Teleostei</taxon>
        <taxon>Ostariophysi</taxon>
        <taxon>Cypriniformes</taxon>
        <taxon>Danionidae</taxon>
        <taxon>Danioninae</taxon>
        <taxon>Danionella</taxon>
    </lineage>
</organism>
<dbReference type="PANTHER" id="PTHR18934">
    <property type="entry name" value="ATP-DEPENDENT RNA HELICASE"/>
    <property type="match status" value="1"/>
</dbReference>
<dbReference type="InterPro" id="IPR014001">
    <property type="entry name" value="Helicase_ATP-bd"/>
</dbReference>
<evidence type="ECO:0000256" key="6">
    <source>
        <dbReference type="ARBA" id="ARBA00022840"/>
    </source>
</evidence>
<dbReference type="InterPro" id="IPR002464">
    <property type="entry name" value="DNA/RNA_helicase_DEAH_CS"/>
</dbReference>
<dbReference type="Pfam" id="PF00270">
    <property type="entry name" value="DEAD"/>
    <property type="match status" value="1"/>
</dbReference>
<name>A0A553ML57_9TELE</name>
<dbReference type="Pfam" id="PF07717">
    <property type="entry name" value="OB_NTP_bind"/>
    <property type="match status" value="1"/>
</dbReference>
<dbReference type="SMART" id="SM00490">
    <property type="entry name" value="HELICc"/>
    <property type="match status" value="1"/>
</dbReference>
<feature type="non-terminal residue" evidence="11">
    <location>
        <position position="1"/>
    </location>
</feature>
<dbReference type="PANTHER" id="PTHR18934:SF136">
    <property type="entry name" value="ATP-DEPENDENT RNA HELICASE DHX35-RELATED"/>
    <property type="match status" value="1"/>
</dbReference>
<keyword evidence="6" id="KW-0067">ATP-binding</keyword>
<dbReference type="InterPro" id="IPR001650">
    <property type="entry name" value="Helicase_C-like"/>
</dbReference>
<evidence type="ECO:0000313" key="11">
    <source>
        <dbReference type="EMBL" id="TRY53919.1"/>
    </source>
</evidence>
<evidence type="ECO:0000259" key="10">
    <source>
        <dbReference type="PROSITE" id="PS51194"/>
    </source>
</evidence>
<dbReference type="Gene3D" id="3.40.50.300">
    <property type="entry name" value="P-loop containing nucleotide triphosphate hydrolases"/>
    <property type="match status" value="2"/>
</dbReference>